<dbReference type="GO" id="GO:0003723">
    <property type="term" value="F:RNA binding"/>
    <property type="evidence" value="ECO:0007669"/>
    <property type="project" value="UniProtKB-UniRule"/>
</dbReference>
<reference evidence="4 5" key="1">
    <citation type="submission" date="2016-05" db="EMBL/GenBank/DDBJ databases">
        <title>First whole genome sequencing of Entamoeba histolytica HM1:IMSS-clone-6.</title>
        <authorList>
            <person name="Mukherjee Avik.K."/>
            <person name="Izumyama S."/>
            <person name="Nakada-Tsukui K."/>
            <person name="Nozaki T."/>
        </authorList>
    </citation>
    <scope>NUCLEOTIDE SEQUENCE [LARGE SCALE GENOMIC DNA]</scope>
    <source>
        <strain evidence="4 5">HM1:IMSS clone 6</strain>
    </source>
</reference>
<evidence type="ECO:0000259" key="3">
    <source>
        <dbReference type="PROSITE" id="PS50102"/>
    </source>
</evidence>
<dbReference type="SUPFAM" id="SSF54928">
    <property type="entry name" value="RNA-binding domain, RBD"/>
    <property type="match status" value="1"/>
</dbReference>
<dbReference type="InterPro" id="IPR000504">
    <property type="entry name" value="RRM_dom"/>
</dbReference>
<dbReference type="GO" id="GO:0005686">
    <property type="term" value="C:U2 snRNP"/>
    <property type="evidence" value="ECO:0007669"/>
    <property type="project" value="TreeGrafter"/>
</dbReference>
<accession>A0A175JMM7</accession>
<dbReference type="VEuPathDB" id="AmoebaDB:EHI_169910"/>
<dbReference type="AlphaFoldDB" id="A0A175JMM7"/>
<dbReference type="Gene3D" id="3.30.70.330">
    <property type="match status" value="1"/>
</dbReference>
<dbReference type="GO" id="GO:0071011">
    <property type="term" value="C:precatalytic spliceosome"/>
    <property type="evidence" value="ECO:0007669"/>
    <property type="project" value="TreeGrafter"/>
</dbReference>
<dbReference type="Pfam" id="PF00076">
    <property type="entry name" value="RRM_1"/>
    <property type="match status" value="1"/>
</dbReference>
<dbReference type="EMBL" id="BDEQ01000001">
    <property type="protein sequence ID" value="GAT94990.1"/>
    <property type="molecule type" value="Genomic_DNA"/>
</dbReference>
<dbReference type="VEuPathDB" id="AmoebaDB:KM1_017290"/>
<sequence length="135" mass="15871">MSLYQRRQKNISKLSEQDLKYSCRYEDSWHYKYKDNNEIYIGGIASELNEGDIIIVFSQFGEVIDINMPWNNERDEHKGFCFLTYKDPRSCVLAIDNFNGIELNGKTLTVDHSESQEQKNIEQTIGKFIIQKPHN</sequence>
<dbReference type="eggNOG" id="KOG0126">
    <property type="taxonomic scope" value="Eukaryota"/>
</dbReference>
<dbReference type="InterPro" id="IPR035979">
    <property type="entry name" value="RBD_domain_sf"/>
</dbReference>
<organism evidence="4 5">
    <name type="scientific">Entamoeba histolytica</name>
    <dbReference type="NCBI Taxonomy" id="5759"/>
    <lineage>
        <taxon>Eukaryota</taxon>
        <taxon>Amoebozoa</taxon>
        <taxon>Evosea</taxon>
        <taxon>Archamoebae</taxon>
        <taxon>Mastigamoebida</taxon>
        <taxon>Entamoebidae</taxon>
        <taxon>Entamoeba</taxon>
    </lineage>
</organism>
<evidence type="ECO:0000256" key="1">
    <source>
        <dbReference type="ARBA" id="ARBA00022884"/>
    </source>
</evidence>
<dbReference type="VEuPathDB" id="AmoebaDB:EHI8A_004060"/>
<dbReference type="PANTHER" id="PTHR45880">
    <property type="entry name" value="RNA-BINDING MOTIF PROTEIN, X-LINKED 2"/>
    <property type="match status" value="1"/>
</dbReference>
<dbReference type="VEuPathDB" id="AmoebaDB:EHI7A_005800"/>
<feature type="domain" description="RRM" evidence="3">
    <location>
        <begin position="37"/>
        <end position="115"/>
    </location>
</feature>
<proteinExistence type="predicted"/>
<dbReference type="InterPro" id="IPR012677">
    <property type="entry name" value="Nucleotide-bd_a/b_plait_sf"/>
</dbReference>
<evidence type="ECO:0000256" key="2">
    <source>
        <dbReference type="PROSITE-ProRule" id="PRU00176"/>
    </source>
</evidence>
<dbReference type="CDD" id="cd12411">
    <property type="entry name" value="RRM_ist3_like"/>
    <property type="match status" value="1"/>
</dbReference>
<evidence type="ECO:0000313" key="4">
    <source>
        <dbReference type="EMBL" id="GAT94990.1"/>
    </source>
</evidence>
<dbReference type="PROSITE" id="PS50102">
    <property type="entry name" value="RRM"/>
    <property type="match status" value="1"/>
</dbReference>
<evidence type="ECO:0000313" key="5">
    <source>
        <dbReference type="Proteomes" id="UP000078387"/>
    </source>
</evidence>
<dbReference type="PANTHER" id="PTHR45880:SF1">
    <property type="entry name" value="RNA-BINDING MOTIF PROTEIN, X-LINKED 2"/>
    <property type="match status" value="1"/>
</dbReference>
<name>A0A175JMM7_ENTHI</name>
<dbReference type="GO" id="GO:0071013">
    <property type="term" value="C:catalytic step 2 spliceosome"/>
    <property type="evidence" value="ECO:0007669"/>
    <property type="project" value="TreeGrafter"/>
</dbReference>
<dbReference type="InterPro" id="IPR051847">
    <property type="entry name" value="RNA_proc/Spliceosome_comp"/>
</dbReference>
<keyword evidence="1 2" id="KW-0694">RNA-binding</keyword>
<dbReference type="VEuPathDB" id="AmoebaDB:EHI5A_016890"/>
<dbReference type="InterPro" id="IPR045844">
    <property type="entry name" value="RRM_Ist3-like"/>
</dbReference>
<protein>
    <submittedName>
        <fullName evidence="4">RNA recognition motif domain containing protein</fullName>
    </submittedName>
</protein>
<dbReference type="SMART" id="SM00360">
    <property type="entry name" value="RRM"/>
    <property type="match status" value="1"/>
</dbReference>
<gene>
    <name evidence="4" type="ORF">CL6EHI_169910</name>
</gene>
<comment type="caution">
    <text evidence="4">The sequence shown here is derived from an EMBL/GenBank/DDBJ whole genome shotgun (WGS) entry which is preliminary data.</text>
</comment>
<dbReference type="GO" id="GO:0000398">
    <property type="term" value="P:mRNA splicing, via spliceosome"/>
    <property type="evidence" value="ECO:0007669"/>
    <property type="project" value="InterPro"/>
</dbReference>
<dbReference type="Proteomes" id="UP000078387">
    <property type="component" value="Unassembled WGS sequence"/>
</dbReference>